<dbReference type="EMBL" id="JALPRY010000025">
    <property type="protein sequence ID" value="MCK8782313.1"/>
    <property type="molecule type" value="Genomic_DNA"/>
</dbReference>
<evidence type="ECO:0000313" key="2">
    <source>
        <dbReference type="Proteomes" id="UP001202827"/>
    </source>
</evidence>
<reference evidence="1 2" key="1">
    <citation type="submission" date="2022-04" db="EMBL/GenBank/DDBJ databases">
        <title>Rhizobium coralii sp. nov., isolated from coral Turbinaria peltata.</title>
        <authorList>
            <person name="Sun H."/>
        </authorList>
    </citation>
    <scope>NUCLEOTIDE SEQUENCE [LARGE SCALE GENOMIC DNA]</scope>
    <source>
        <strain evidence="1 2">NTR19</strain>
    </source>
</reference>
<accession>A0ABT0IWR8</accession>
<gene>
    <name evidence="1" type="ORF">M0654_20245</name>
</gene>
<organism evidence="1 2">
    <name type="scientific">Neorhizobium turbinariae</name>
    <dbReference type="NCBI Taxonomy" id="2937795"/>
    <lineage>
        <taxon>Bacteria</taxon>
        <taxon>Pseudomonadati</taxon>
        <taxon>Pseudomonadota</taxon>
        <taxon>Alphaproteobacteria</taxon>
        <taxon>Hyphomicrobiales</taxon>
        <taxon>Rhizobiaceae</taxon>
        <taxon>Rhizobium/Agrobacterium group</taxon>
        <taxon>Neorhizobium</taxon>
    </lineage>
</organism>
<name>A0ABT0IWR8_9HYPH</name>
<dbReference type="RefSeq" id="WP_248684626.1">
    <property type="nucleotide sequence ID" value="NZ_JALPRY010000025.1"/>
</dbReference>
<protein>
    <submittedName>
        <fullName evidence="1">Uncharacterized protein</fullName>
    </submittedName>
</protein>
<evidence type="ECO:0000313" key="1">
    <source>
        <dbReference type="EMBL" id="MCK8782313.1"/>
    </source>
</evidence>
<keyword evidence="2" id="KW-1185">Reference proteome</keyword>
<dbReference type="Proteomes" id="UP001202827">
    <property type="component" value="Unassembled WGS sequence"/>
</dbReference>
<proteinExistence type="predicted"/>
<comment type="caution">
    <text evidence="1">The sequence shown here is derived from an EMBL/GenBank/DDBJ whole genome shotgun (WGS) entry which is preliminary data.</text>
</comment>
<sequence>MRVRPILYPVQRKRVKPGSGGNERTLTAFVRETLSSEEQAVNEIVATLREYVEELQRKGDPVPFQRVDIVDEDGALVQSFSSAECFASNYWLPVLKEPKH</sequence>